<dbReference type="EMBL" id="JAGSOG010000049">
    <property type="protein sequence ID" value="MBR7834147.1"/>
    <property type="molecule type" value="Genomic_DNA"/>
</dbReference>
<protein>
    <submittedName>
        <fullName evidence="4">GNAT family N-acetyltransferase</fullName>
        <ecNumber evidence="4">2.3.1.-</ecNumber>
    </submittedName>
</protein>
<dbReference type="AlphaFoldDB" id="A0A941IQF2"/>
<evidence type="ECO:0000313" key="4">
    <source>
        <dbReference type="EMBL" id="MBR7834147.1"/>
    </source>
</evidence>
<dbReference type="CDD" id="cd04301">
    <property type="entry name" value="NAT_SF"/>
    <property type="match status" value="1"/>
</dbReference>
<dbReference type="Proteomes" id="UP000675781">
    <property type="component" value="Unassembled WGS sequence"/>
</dbReference>
<sequence length="168" mass="19542">MRPPAITLDPMSEEEFAEFIRWVVRDHALQQTRIGKWAPEDALEYAKGELMLALPKGRESQDSYLYAVRDAETGERVGSLWLMLRRRARAPETYIYNIVVDEAKRHRGYGRAMMRETVRWAREHGTATIGLHVFGHNDVARALYTSFGFRETNVLMQWDLDTEAPETR</sequence>
<accession>A0A941IQF2</accession>
<dbReference type="PANTHER" id="PTHR43420">
    <property type="entry name" value="ACETYLTRANSFERASE"/>
    <property type="match status" value="1"/>
</dbReference>
<dbReference type="Pfam" id="PF00583">
    <property type="entry name" value="Acetyltransf_1"/>
    <property type="match status" value="1"/>
</dbReference>
<comment type="caution">
    <text evidence="4">The sequence shown here is derived from an EMBL/GenBank/DDBJ whole genome shotgun (WGS) entry which is preliminary data.</text>
</comment>
<keyword evidence="1 4" id="KW-0808">Transferase</keyword>
<proteinExistence type="predicted"/>
<reference evidence="4" key="1">
    <citation type="submission" date="2021-04" db="EMBL/GenBank/DDBJ databases">
        <title>Genome based classification of Actinospica acidithermotolerans sp. nov., an actinobacterium isolated from an Indonesian hot spring.</title>
        <authorList>
            <person name="Kusuma A.B."/>
            <person name="Putra K.E."/>
            <person name="Nafisah S."/>
            <person name="Loh J."/>
            <person name="Nouioui I."/>
            <person name="Goodfellow M."/>
        </authorList>
    </citation>
    <scope>NUCLEOTIDE SEQUENCE</scope>
    <source>
        <strain evidence="4">CSCA 57</strain>
    </source>
</reference>
<name>A0A941IQF2_9ACTN</name>
<evidence type="ECO:0000256" key="2">
    <source>
        <dbReference type="ARBA" id="ARBA00023315"/>
    </source>
</evidence>
<evidence type="ECO:0000259" key="3">
    <source>
        <dbReference type="PROSITE" id="PS51186"/>
    </source>
</evidence>
<organism evidence="4 5">
    <name type="scientific">Actinospica durhamensis</name>
    <dbReference type="NCBI Taxonomy" id="1508375"/>
    <lineage>
        <taxon>Bacteria</taxon>
        <taxon>Bacillati</taxon>
        <taxon>Actinomycetota</taxon>
        <taxon>Actinomycetes</taxon>
        <taxon>Catenulisporales</taxon>
        <taxon>Actinospicaceae</taxon>
        <taxon>Actinospica</taxon>
    </lineage>
</organism>
<keyword evidence="5" id="KW-1185">Reference proteome</keyword>
<evidence type="ECO:0000313" key="5">
    <source>
        <dbReference type="Proteomes" id="UP000675781"/>
    </source>
</evidence>
<dbReference type="GO" id="GO:0016747">
    <property type="term" value="F:acyltransferase activity, transferring groups other than amino-acyl groups"/>
    <property type="evidence" value="ECO:0007669"/>
    <property type="project" value="InterPro"/>
</dbReference>
<dbReference type="InterPro" id="IPR000182">
    <property type="entry name" value="GNAT_dom"/>
</dbReference>
<keyword evidence="2 4" id="KW-0012">Acyltransferase</keyword>
<dbReference type="EC" id="2.3.1.-" evidence="4"/>
<feature type="domain" description="N-acetyltransferase" evidence="3">
    <location>
        <begin position="6"/>
        <end position="168"/>
    </location>
</feature>
<dbReference type="InterPro" id="IPR016181">
    <property type="entry name" value="Acyl_CoA_acyltransferase"/>
</dbReference>
<dbReference type="InterPro" id="IPR050680">
    <property type="entry name" value="YpeA/RimI_acetyltransf"/>
</dbReference>
<dbReference type="SUPFAM" id="SSF55729">
    <property type="entry name" value="Acyl-CoA N-acyltransferases (Nat)"/>
    <property type="match status" value="1"/>
</dbReference>
<evidence type="ECO:0000256" key="1">
    <source>
        <dbReference type="ARBA" id="ARBA00022679"/>
    </source>
</evidence>
<dbReference type="PROSITE" id="PS51186">
    <property type="entry name" value="GNAT"/>
    <property type="match status" value="1"/>
</dbReference>
<dbReference type="RefSeq" id="WP_212528667.1">
    <property type="nucleotide sequence ID" value="NZ_JAGSOG010000049.1"/>
</dbReference>
<gene>
    <name evidence="4" type="ORF">KDL01_12805</name>
</gene>
<dbReference type="Gene3D" id="3.40.630.30">
    <property type="match status" value="1"/>
</dbReference>